<accession>A0A1B6IH78</accession>
<evidence type="ECO:0000313" key="1">
    <source>
        <dbReference type="EMBL" id="JAS86269.1"/>
    </source>
</evidence>
<sequence>APESASPALLLEDGEADSGAAMSKIKEFVEELIQELYYDIAVILSVEETWDPSKIEPLIREKVERILKPDPIGAACPASSHRAGSLEAATVDSLRQALEDKSKLVSMEGLPIARDVKEIEKSIVTSIMKVASRVINEHLMTRPRPQFEHLRTFYNGLHESIAEPCVSNIGEMEYEPAIVGRVAAISCLNDTICCRAKEIKRKFDQLIGKSKALILSIKSAFAMEAKSLEPSRFRPFYTEVQEIIIVIDVVLDGHYNDRRAMNDLLNSFPAYRRLCNENLEVLQKLSSGEDKYINLEAKRLFDFMRNEFVQAADRVFEEMIASLEGTVNDLEGCVSATIDCLHLRSLDHMVKMPTKMFSELKDKITNARKKHRQAIYDLLSKHEDLVEEGVFVSDLAETMLGYLEMLEYAAKPGGSDYSEKDLVEMRDYLFKLVMKMVDPFSPEAQAAGILA</sequence>
<protein>
    <submittedName>
        <fullName evidence="1">Uncharacterized protein</fullName>
    </submittedName>
</protein>
<organism evidence="1">
    <name type="scientific">Homalodisca liturata</name>
    <dbReference type="NCBI Taxonomy" id="320908"/>
    <lineage>
        <taxon>Eukaryota</taxon>
        <taxon>Metazoa</taxon>
        <taxon>Ecdysozoa</taxon>
        <taxon>Arthropoda</taxon>
        <taxon>Hexapoda</taxon>
        <taxon>Insecta</taxon>
        <taxon>Pterygota</taxon>
        <taxon>Neoptera</taxon>
        <taxon>Paraneoptera</taxon>
        <taxon>Hemiptera</taxon>
        <taxon>Auchenorrhyncha</taxon>
        <taxon>Membracoidea</taxon>
        <taxon>Cicadellidae</taxon>
        <taxon>Cicadellinae</taxon>
        <taxon>Proconiini</taxon>
        <taxon>Homalodisca</taxon>
    </lineage>
</organism>
<name>A0A1B6IH78_9HEMI</name>
<reference evidence="1" key="1">
    <citation type="submission" date="2015-11" db="EMBL/GenBank/DDBJ databases">
        <title>De novo transcriptome assembly of four potential Pierce s Disease insect vectors from Arizona vineyards.</title>
        <authorList>
            <person name="Tassone E.E."/>
        </authorList>
    </citation>
    <scope>NUCLEOTIDE SEQUENCE</scope>
</reference>
<dbReference type="AlphaFoldDB" id="A0A1B6IH78"/>
<gene>
    <name evidence="1" type="ORF">g.7440</name>
</gene>
<proteinExistence type="predicted"/>
<dbReference type="EMBL" id="GECU01021437">
    <property type="protein sequence ID" value="JAS86269.1"/>
    <property type="molecule type" value="Transcribed_RNA"/>
</dbReference>
<feature type="non-terminal residue" evidence="1">
    <location>
        <position position="1"/>
    </location>
</feature>